<sequence>MGCPWKWCVEAENDDKNNPDNREGSSWQKDEADGVLCIRDVNGTTIPFQLLGCRYRDCVFAGGILDFGFCSEEGKKEEAVEAKKFAKTIARQLVPGETELTGNHKEMLGQWQAEGPHSDRRRPVNRSKKKSLGFGALFLLCCRETGGQGKGRKKGGETRNSSCTRN</sequence>
<reference evidence="2 3" key="1">
    <citation type="submission" date="2016-07" db="EMBL/GenBank/DDBJ databases">
        <title>Multiple horizontal gene transfer events from other fungi enriched the ability of initially mycotrophic Trichoderma (Ascomycota) to feed on dead plant biomass.</title>
        <authorList>
            <consortium name="DOE Joint Genome Institute"/>
            <person name="Aerts A."/>
            <person name="Atanasova L."/>
            <person name="Chenthamara K."/>
            <person name="Zhang J."/>
            <person name="Grujic M."/>
            <person name="Henrissat B."/>
            <person name="Kuo A."/>
            <person name="Salamov A."/>
            <person name="Lipzen A."/>
            <person name="Labutti K."/>
            <person name="Barry K."/>
            <person name="Miao Y."/>
            <person name="Rahimi M.J."/>
            <person name="Shen Q."/>
            <person name="Grigoriev I.V."/>
            <person name="Kubicek C.P."/>
            <person name="Druzhinina I.S."/>
        </authorList>
    </citation>
    <scope>NUCLEOTIDE SEQUENCE [LARGE SCALE GENOMIC DNA]</scope>
    <source>
        <strain evidence="2 3">CBS 226.95</strain>
    </source>
</reference>
<evidence type="ECO:0000313" key="3">
    <source>
        <dbReference type="Proteomes" id="UP000241690"/>
    </source>
</evidence>
<dbReference type="RefSeq" id="XP_024770095.1">
    <property type="nucleotide sequence ID" value="XM_024913797.1"/>
</dbReference>
<dbReference type="AlphaFoldDB" id="A0A2T4A068"/>
<evidence type="ECO:0000256" key="1">
    <source>
        <dbReference type="SAM" id="MobiDB-lite"/>
    </source>
</evidence>
<name>A0A2T4A068_TRIHA</name>
<feature type="region of interest" description="Disordered" evidence="1">
    <location>
        <begin position="146"/>
        <end position="166"/>
    </location>
</feature>
<dbReference type="Proteomes" id="UP000241690">
    <property type="component" value="Unassembled WGS sequence"/>
</dbReference>
<dbReference type="GeneID" id="36622360"/>
<gene>
    <name evidence="2" type="ORF">M431DRAFT_252556</name>
</gene>
<organism evidence="2 3">
    <name type="scientific">Trichoderma harzianum CBS 226.95</name>
    <dbReference type="NCBI Taxonomy" id="983964"/>
    <lineage>
        <taxon>Eukaryota</taxon>
        <taxon>Fungi</taxon>
        <taxon>Dikarya</taxon>
        <taxon>Ascomycota</taxon>
        <taxon>Pezizomycotina</taxon>
        <taxon>Sordariomycetes</taxon>
        <taxon>Hypocreomycetidae</taxon>
        <taxon>Hypocreales</taxon>
        <taxon>Hypocreaceae</taxon>
        <taxon>Trichoderma</taxon>
    </lineage>
</organism>
<accession>A0A2T4A068</accession>
<protein>
    <submittedName>
        <fullName evidence="2">Uncharacterized protein</fullName>
    </submittedName>
</protein>
<keyword evidence="3" id="KW-1185">Reference proteome</keyword>
<evidence type="ECO:0000313" key="2">
    <source>
        <dbReference type="EMBL" id="PTB50418.1"/>
    </source>
</evidence>
<proteinExistence type="predicted"/>
<dbReference type="EMBL" id="KZ679688">
    <property type="protein sequence ID" value="PTB50418.1"/>
    <property type="molecule type" value="Genomic_DNA"/>
</dbReference>